<dbReference type="EMBL" id="CAJOAX010002540">
    <property type="protein sequence ID" value="CAF3803294.1"/>
    <property type="molecule type" value="Genomic_DNA"/>
</dbReference>
<accession>A0A818X9R6</accession>
<name>A0A818X9R6_9BILA</name>
<dbReference type="Proteomes" id="UP000663889">
    <property type="component" value="Unassembled WGS sequence"/>
</dbReference>
<evidence type="ECO:0000313" key="2">
    <source>
        <dbReference type="EMBL" id="CAF1121190.1"/>
    </source>
</evidence>
<dbReference type="EMBL" id="CAJOBE010001329">
    <property type="protein sequence ID" value="CAF3734638.1"/>
    <property type="molecule type" value="Genomic_DNA"/>
</dbReference>
<evidence type="ECO:0000313" key="4">
    <source>
        <dbReference type="EMBL" id="CAF3803294.1"/>
    </source>
</evidence>
<feature type="domain" description="MULE transposase" evidence="1">
    <location>
        <begin position="27"/>
        <end position="121"/>
    </location>
</feature>
<dbReference type="AlphaFoldDB" id="A0A818X9R6"/>
<gene>
    <name evidence="3" type="ORF">FNK824_LOCUS11311</name>
    <name evidence="4" type="ORF">OTI717_LOCUS18400</name>
    <name evidence="2" type="ORF">SEV965_LOCUS16919</name>
</gene>
<reference evidence="3" key="1">
    <citation type="submission" date="2021-02" db="EMBL/GenBank/DDBJ databases">
        <authorList>
            <person name="Nowell W R."/>
        </authorList>
    </citation>
    <scope>NUCLEOTIDE SEQUENCE</scope>
</reference>
<dbReference type="Proteomes" id="UP000663874">
    <property type="component" value="Unassembled WGS sequence"/>
</dbReference>
<dbReference type="Pfam" id="PF10551">
    <property type="entry name" value="MULE"/>
    <property type="match status" value="1"/>
</dbReference>
<dbReference type="EMBL" id="CAJNOU010000947">
    <property type="protein sequence ID" value="CAF1121190.1"/>
    <property type="molecule type" value="Genomic_DNA"/>
</dbReference>
<organism evidence="3 5">
    <name type="scientific">Rotaria sordida</name>
    <dbReference type="NCBI Taxonomy" id="392033"/>
    <lineage>
        <taxon>Eukaryota</taxon>
        <taxon>Metazoa</taxon>
        <taxon>Spiralia</taxon>
        <taxon>Gnathifera</taxon>
        <taxon>Rotifera</taxon>
        <taxon>Eurotatoria</taxon>
        <taxon>Bdelloidea</taxon>
        <taxon>Philodinida</taxon>
        <taxon>Philodinidae</taxon>
        <taxon>Rotaria</taxon>
    </lineage>
</organism>
<evidence type="ECO:0000313" key="3">
    <source>
        <dbReference type="EMBL" id="CAF3734638.1"/>
    </source>
</evidence>
<protein>
    <recommendedName>
        <fullName evidence="1">MULE transposase domain-containing protein</fullName>
    </recommendedName>
</protein>
<proteinExistence type="predicted"/>
<sequence length="215" mass="25103">MPKRVNGSTFASEEALKLLSNNPHWNGDDTFRTSPTLFARLYYIHAWDEYSMELVIYSFCENKSETCYHELLESLLAHVTKQNITLNPSTILIDLEQCMINVINDVFPQTLVKGCRFRYTQNIWKTVKKYNLVTLSKQENVRREIANIIALPLILPNGINNCMENTIDELCNYDSKLEKSTDYVIKNYIEDGRFPLAMWNHFDTIGERPRTNNHL</sequence>
<evidence type="ECO:0000259" key="1">
    <source>
        <dbReference type="Pfam" id="PF10551"/>
    </source>
</evidence>
<dbReference type="InterPro" id="IPR018289">
    <property type="entry name" value="MULE_transposase_dom"/>
</dbReference>
<evidence type="ECO:0000313" key="5">
    <source>
        <dbReference type="Proteomes" id="UP000663874"/>
    </source>
</evidence>
<comment type="caution">
    <text evidence="3">The sequence shown here is derived from an EMBL/GenBank/DDBJ whole genome shotgun (WGS) entry which is preliminary data.</text>
</comment>
<dbReference type="Proteomes" id="UP000663823">
    <property type="component" value="Unassembled WGS sequence"/>
</dbReference>